<feature type="domain" description="AMP-dependent synthetase/ligase" evidence="1">
    <location>
        <begin position="8"/>
        <end position="209"/>
    </location>
</feature>
<dbReference type="PANTHER" id="PTHR45527">
    <property type="entry name" value="NONRIBOSOMAL PEPTIDE SYNTHETASE"/>
    <property type="match status" value="1"/>
</dbReference>
<protein>
    <submittedName>
        <fullName evidence="2">AMP-binding protein</fullName>
    </submittedName>
</protein>
<dbReference type="PROSITE" id="PS00455">
    <property type="entry name" value="AMP_BINDING"/>
    <property type="match status" value="1"/>
</dbReference>
<dbReference type="Gene3D" id="3.40.50.12780">
    <property type="entry name" value="N-terminal domain of ligase-like"/>
    <property type="match status" value="1"/>
</dbReference>
<dbReference type="PANTHER" id="PTHR45527:SF14">
    <property type="entry name" value="PLIPASTATIN SYNTHASE SUBUNIT B"/>
    <property type="match status" value="1"/>
</dbReference>
<dbReference type="EMBL" id="JARFYN010000188">
    <property type="protein sequence ID" value="MDL2410957.1"/>
    <property type="molecule type" value="Genomic_DNA"/>
</dbReference>
<feature type="non-terminal residue" evidence="2">
    <location>
        <position position="210"/>
    </location>
</feature>
<dbReference type="RefSeq" id="WP_285884996.1">
    <property type="nucleotide sequence ID" value="NZ_JARFYN010000188.1"/>
</dbReference>
<dbReference type="InterPro" id="IPR020845">
    <property type="entry name" value="AMP-binding_CS"/>
</dbReference>
<gene>
    <name evidence="2" type="ORF">PY650_36665</name>
</gene>
<reference evidence="2" key="1">
    <citation type="submission" date="2023-06" db="EMBL/GenBank/DDBJ databases">
        <title>Phylogenetic Diversity of Rhizobium strains.</title>
        <authorList>
            <person name="Moura F.T."/>
            <person name="Helene L.C.F."/>
            <person name="Hungria M."/>
        </authorList>
    </citation>
    <scope>NUCLEOTIDE SEQUENCE</scope>
    <source>
        <strain evidence="2">CCGE524</strain>
    </source>
</reference>
<dbReference type="InterPro" id="IPR020459">
    <property type="entry name" value="AMP-binding"/>
</dbReference>
<dbReference type="InterPro" id="IPR042099">
    <property type="entry name" value="ANL_N_sf"/>
</dbReference>
<evidence type="ECO:0000313" key="2">
    <source>
        <dbReference type="EMBL" id="MDL2410957.1"/>
    </source>
</evidence>
<evidence type="ECO:0000259" key="1">
    <source>
        <dbReference type="Pfam" id="PF00501"/>
    </source>
</evidence>
<dbReference type="Proteomes" id="UP001172630">
    <property type="component" value="Unassembled WGS sequence"/>
</dbReference>
<accession>A0ABT7KRT3</accession>
<dbReference type="InterPro" id="IPR000873">
    <property type="entry name" value="AMP-dep_synth/lig_dom"/>
</dbReference>
<dbReference type="Pfam" id="PF00501">
    <property type="entry name" value="AMP-binding"/>
    <property type="match status" value="1"/>
</dbReference>
<dbReference type="SUPFAM" id="SSF56801">
    <property type="entry name" value="Acetyl-CoA synthetase-like"/>
    <property type="match status" value="1"/>
</dbReference>
<evidence type="ECO:0000313" key="3">
    <source>
        <dbReference type="Proteomes" id="UP001172630"/>
    </source>
</evidence>
<feature type="non-terminal residue" evidence="2">
    <location>
        <position position="1"/>
    </location>
</feature>
<dbReference type="PRINTS" id="PR00154">
    <property type="entry name" value="AMPBINDING"/>
</dbReference>
<keyword evidence="3" id="KW-1185">Reference proteome</keyword>
<sequence length="210" mass="22286">DPRALGLTARHLAYIIYTSGSTGTPKGVMVEHRGMANYLFWACDVYDPRSSSVVSSSLAFDATVNSLFAPLLRGGHALLVNDGDEVEELKTKIGAPCGLVNITPSHLDALGQQLLAQTTDSQVGTFVIGGEALSSSTVELWRRIQPTARMVNEYGPTEAVVGCIFYDIPTEPAISANVPIGRPIANTRLYLLDGHGAPVPFGAVGELYIG</sequence>
<name>A0ABT7KRT3_9HYPH</name>
<proteinExistence type="predicted"/>
<comment type="caution">
    <text evidence="2">The sequence shown here is derived from an EMBL/GenBank/DDBJ whole genome shotgun (WGS) entry which is preliminary data.</text>
</comment>
<organism evidence="2 3">
    <name type="scientific">Rhizobium calliandrae</name>
    <dbReference type="NCBI Taxonomy" id="1312182"/>
    <lineage>
        <taxon>Bacteria</taxon>
        <taxon>Pseudomonadati</taxon>
        <taxon>Pseudomonadota</taxon>
        <taxon>Alphaproteobacteria</taxon>
        <taxon>Hyphomicrobiales</taxon>
        <taxon>Rhizobiaceae</taxon>
        <taxon>Rhizobium/Agrobacterium group</taxon>
        <taxon>Rhizobium</taxon>
    </lineage>
</organism>